<sequence length="391" mass="44901">MKLQTLDLSQNRFFTIGSWAFSGCLNLERLNLTNCSLTEFKVGQLQDMEKLTHLYVDYNSISNLSSSIFYDLQNLRVLSMEYNNLRSATVSPISLTFTENLETINFSNNNLASLDFLEKSPMTNLSKLYLDNNTISSVRFIKNLPNLRLLSLVKNNLKRIPNINKLTNLHWLNLAANDITVLDFKQFWITDSPVTINLANNQIDNVVRGDLNTWVYTQTSWTVILRGNPLTCNCTDEWFEEERKHLDNNSTLLRVYENVRFACPNSTGTFPNISYALLNSECAFIHREVLVILGSICLVMLCCAILAIGMTIGKRIERRHRTTGGVVRTNKEPEKKLISERDDRKFDTSPAFMIAEKDQHLKDARSLSNLKGSMVRLDNENVKPFFREIYV</sequence>
<dbReference type="PANTHER" id="PTHR46652:SF3">
    <property type="entry name" value="LEUCINE-RICH REPEAT-CONTAINING PROTEIN 9"/>
    <property type="match status" value="1"/>
</dbReference>
<dbReference type="Proteomes" id="UP000230750">
    <property type="component" value="Unassembled WGS sequence"/>
</dbReference>
<evidence type="ECO:0000256" key="2">
    <source>
        <dbReference type="ARBA" id="ARBA00022737"/>
    </source>
</evidence>
<dbReference type="InterPro" id="IPR001611">
    <property type="entry name" value="Leu-rich_rpt"/>
</dbReference>
<dbReference type="PANTHER" id="PTHR46652">
    <property type="entry name" value="LEUCINE-RICH REPEAT AND IQ DOMAIN-CONTAINING PROTEIN 1-RELATED"/>
    <property type="match status" value="1"/>
</dbReference>
<gene>
    <name evidence="4" type="ORF">BSL78_11568</name>
</gene>
<dbReference type="Pfam" id="PF12799">
    <property type="entry name" value="LRR_4"/>
    <property type="match status" value="1"/>
</dbReference>
<accession>A0A2G8KU71</accession>
<dbReference type="InterPro" id="IPR003591">
    <property type="entry name" value="Leu-rich_rpt_typical-subtyp"/>
</dbReference>
<comment type="caution">
    <text evidence="4">The sequence shown here is derived from an EMBL/GenBank/DDBJ whole genome shotgun (WGS) entry which is preliminary data.</text>
</comment>
<proteinExistence type="predicted"/>
<feature type="transmembrane region" description="Helical" evidence="3">
    <location>
        <begin position="289"/>
        <end position="312"/>
    </location>
</feature>
<dbReference type="SUPFAM" id="SSF52058">
    <property type="entry name" value="L domain-like"/>
    <property type="match status" value="1"/>
</dbReference>
<evidence type="ECO:0000256" key="1">
    <source>
        <dbReference type="ARBA" id="ARBA00022614"/>
    </source>
</evidence>
<dbReference type="PROSITE" id="PS51257">
    <property type="entry name" value="PROKAR_LIPOPROTEIN"/>
    <property type="match status" value="1"/>
</dbReference>
<keyword evidence="2" id="KW-0677">Repeat</keyword>
<dbReference type="PROSITE" id="PS51450">
    <property type="entry name" value="LRR"/>
    <property type="match status" value="4"/>
</dbReference>
<name>A0A2G8KU71_STIJA</name>
<reference evidence="4 5" key="1">
    <citation type="journal article" date="2017" name="PLoS Biol.">
        <title>The sea cucumber genome provides insights into morphological evolution and visceral regeneration.</title>
        <authorList>
            <person name="Zhang X."/>
            <person name="Sun L."/>
            <person name="Yuan J."/>
            <person name="Sun Y."/>
            <person name="Gao Y."/>
            <person name="Zhang L."/>
            <person name="Li S."/>
            <person name="Dai H."/>
            <person name="Hamel J.F."/>
            <person name="Liu C."/>
            <person name="Yu Y."/>
            <person name="Liu S."/>
            <person name="Lin W."/>
            <person name="Guo K."/>
            <person name="Jin S."/>
            <person name="Xu P."/>
            <person name="Storey K.B."/>
            <person name="Huan P."/>
            <person name="Zhang T."/>
            <person name="Zhou Y."/>
            <person name="Zhang J."/>
            <person name="Lin C."/>
            <person name="Li X."/>
            <person name="Xing L."/>
            <person name="Huo D."/>
            <person name="Sun M."/>
            <person name="Wang L."/>
            <person name="Mercier A."/>
            <person name="Li F."/>
            <person name="Yang H."/>
            <person name="Xiang J."/>
        </authorList>
    </citation>
    <scope>NUCLEOTIDE SEQUENCE [LARGE SCALE GENOMIC DNA]</scope>
    <source>
        <strain evidence="4">Shaxun</strain>
        <tissue evidence="4">Muscle</tissue>
    </source>
</reference>
<keyword evidence="5" id="KW-1185">Reference proteome</keyword>
<dbReference type="AlphaFoldDB" id="A0A2G8KU71"/>
<dbReference type="InterPro" id="IPR032675">
    <property type="entry name" value="LRR_dom_sf"/>
</dbReference>
<dbReference type="EMBL" id="MRZV01000367">
    <property type="protein sequence ID" value="PIK51541.1"/>
    <property type="molecule type" value="Genomic_DNA"/>
</dbReference>
<evidence type="ECO:0000313" key="4">
    <source>
        <dbReference type="EMBL" id="PIK51541.1"/>
    </source>
</evidence>
<organism evidence="4 5">
    <name type="scientific">Stichopus japonicus</name>
    <name type="common">Sea cucumber</name>
    <dbReference type="NCBI Taxonomy" id="307972"/>
    <lineage>
        <taxon>Eukaryota</taxon>
        <taxon>Metazoa</taxon>
        <taxon>Echinodermata</taxon>
        <taxon>Eleutherozoa</taxon>
        <taxon>Echinozoa</taxon>
        <taxon>Holothuroidea</taxon>
        <taxon>Aspidochirotacea</taxon>
        <taxon>Aspidochirotida</taxon>
        <taxon>Stichopodidae</taxon>
        <taxon>Apostichopus</taxon>
    </lineage>
</organism>
<keyword evidence="3" id="KW-1133">Transmembrane helix</keyword>
<protein>
    <submittedName>
        <fullName evidence="4">Uncharacterized protein</fullName>
    </submittedName>
</protein>
<dbReference type="OrthoDB" id="694479at2759"/>
<dbReference type="Pfam" id="PF13855">
    <property type="entry name" value="LRR_8"/>
    <property type="match status" value="1"/>
</dbReference>
<keyword evidence="1" id="KW-0433">Leucine-rich repeat</keyword>
<dbReference type="SMART" id="SM00365">
    <property type="entry name" value="LRR_SD22"/>
    <property type="match status" value="4"/>
</dbReference>
<keyword evidence="3" id="KW-0472">Membrane</keyword>
<evidence type="ECO:0000313" key="5">
    <source>
        <dbReference type="Proteomes" id="UP000230750"/>
    </source>
</evidence>
<dbReference type="Gene3D" id="3.80.10.10">
    <property type="entry name" value="Ribonuclease Inhibitor"/>
    <property type="match status" value="1"/>
</dbReference>
<evidence type="ECO:0000256" key="3">
    <source>
        <dbReference type="SAM" id="Phobius"/>
    </source>
</evidence>
<dbReference type="InterPro" id="IPR025875">
    <property type="entry name" value="Leu-rich_rpt_4"/>
</dbReference>
<keyword evidence="3" id="KW-0812">Transmembrane</keyword>
<dbReference type="SMART" id="SM00369">
    <property type="entry name" value="LRR_TYP"/>
    <property type="match status" value="6"/>
</dbReference>
<dbReference type="STRING" id="307972.A0A2G8KU71"/>
<dbReference type="InterPro" id="IPR050836">
    <property type="entry name" value="SDS22/Internalin_LRR"/>
</dbReference>